<dbReference type="GO" id="GO:0061700">
    <property type="term" value="C:GATOR2 complex"/>
    <property type="evidence" value="ECO:0007669"/>
    <property type="project" value="TreeGrafter"/>
</dbReference>
<feature type="compositionally biased region" description="Polar residues" evidence="7">
    <location>
        <begin position="731"/>
        <end position="748"/>
    </location>
</feature>
<dbReference type="InterPro" id="IPR036322">
    <property type="entry name" value="WD40_repeat_dom_sf"/>
</dbReference>
<evidence type="ECO:0000256" key="5">
    <source>
        <dbReference type="ARBA" id="ARBA00022833"/>
    </source>
</evidence>
<keyword evidence="1 6" id="KW-0853">WD repeat</keyword>
<gene>
    <name evidence="9" type="ORF">M752DRAFT_317989</name>
</gene>
<dbReference type="PROSITE" id="PS50294">
    <property type="entry name" value="WD_REPEATS_REGION"/>
    <property type="match status" value="3"/>
</dbReference>
<evidence type="ECO:0000256" key="1">
    <source>
        <dbReference type="ARBA" id="ARBA00022574"/>
    </source>
</evidence>
<feature type="compositionally biased region" description="Basic and acidic residues" evidence="7">
    <location>
        <begin position="645"/>
        <end position="663"/>
    </location>
</feature>
<feature type="repeat" description="WD" evidence="6">
    <location>
        <begin position="290"/>
        <end position="331"/>
    </location>
</feature>
<evidence type="ECO:0000256" key="3">
    <source>
        <dbReference type="ARBA" id="ARBA00022737"/>
    </source>
</evidence>
<dbReference type="InterPro" id="IPR059104">
    <property type="entry name" value="Beta-prop_EIPR1-like"/>
</dbReference>
<dbReference type="Proteomes" id="UP000254937">
    <property type="component" value="Unassembled WGS sequence"/>
</dbReference>
<name>A0A370PSQ0_ASPPH</name>
<evidence type="ECO:0000256" key="7">
    <source>
        <dbReference type="SAM" id="MobiDB-lite"/>
    </source>
</evidence>
<keyword evidence="2" id="KW-0479">Metal-binding</keyword>
<dbReference type="InterPro" id="IPR037590">
    <property type="entry name" value="WDR24"/>
</dbReference>
<dbReference type="PROSITE" id="PS00678">
    <property type="entry name" value="WD_REPEATS_1"/>
    <property type="match status" value="2"/>
</dbReference>
<feature type="repeat" description="WD" evidence="6">
    <location>
        <begin position="194"/>
        <end position="236"/>
    </location>
</feature>
<feature type="repeat" description="WD" evidence="6">
    <location>
        <begin position="246"/>
        <end position="279"/>
    </location>
</feature>
<feature type="region of interest" description="Disordered" evidence="7">
    <location>
        <begin position="685"/>
        <end position="802"/>
    </location>
</feature>
<reference evidence="9 10" key="1">
    <citation type="submission" date="2018-07" db="EMBL/GenBank/DDBJ databases">
        <title>Section-level genome sequencing of Aspergillus section Nigri to investigate inter- and intra-species variation.</title>
        <authorList>
            <consortium name="DOE Joint Genome Institute"/>
            <person name="Vesth T.C."/>
            <person name="Nybo J.L."/>
            <person name="Theobald S."/>
            <person name="Frisvad J.C."/>
            <person name="Larsen T.O."/>
            <person name="Nielsen K.F."/>
            <person name="Hoof J.B."/>
            <person name="Brandl J."/>
            <person name="Salamov A."/>
            <person name="Riley R."/>
            <person name="Gladden J.M."/>
            <person name="Phatale P."/>
            <person name="Nielsen M.T."/>
            <person name="Lyhne E.K."/>
            <person name="Kogle M.E."/>
            <person name="Strasser K."/>
            <person name="McDonnell E."/>
            <person name="Barry K."/>
            <person name="Clum A."/>
            <person name="Chen C."/>
            <person name="Nolan M."/>
            <person name="Sandor L."/>
            <person name="Kuo A."/>
            <person name="Lipzen A."/>
            <person name="Hainaut M."/>
            <person name="Drula E."/>
            <person name="Tsang A."/>
            <person name="Magnuson J.K."/>
            <person name="Henrissat B."/>
            <person name="Wiebenga A."/>
            <person name="Simmons B.A."/>
            <person name="Makela M.R."/>
            <person name="De vries R.P."/>
            <person name="Grigoriev I.V."/>
            <person name="Mortensen U.H."/>
            <person name="Baker S.E."/>
            <person name="Andersen M.R."/>
        </authorList>
    </citation>
    <scope>NUCLEOTIDE SEQUENCE [LARGE SCALE GENOMIC DNA]</scope>
    <source>
        <strain evidence="9 10">ATCC 13157</strain>
    </source>
</reference>
<dbReference type="PRINTS" id="PR00320">
    <property type="entry name" value="GPROTEINBRPT"/>
</dbReference>
<feature type="region of interest" description="Disordered" evidence="7">
    <location>
        <begin position="629"/>
        <end position="663"/>
    </location>
</feature>
<feature type="compositionally biased region" description="Polar residues" evidence="7">
    <location>
        <begin position="1367"/>
        <end position="1376"/>
    </location>
</feature>
<protein>
    <recommendedName>
        <fullName evidence="8">EIPR1-like beta-propeller domain-containing protein</fullName>
    </recommendedName>
</protein>
<dbReference type="PANTHER" id="PTHR46200:SF1">
    <property type="entry name" value="GATOR COMPLEX PROTEIN WDR24"/>
    <property type="match status" value="1"/>
</dbReference>
<keyword evidence="4" id="KW-0863">Zinc-finger</keyword>
<dbReference type="PROSITE" id="PS50082">
    <property type="entry name" value="WD_REPEATS_2"/>
    <property type="match status" value="3"/>
</dbReference>
<feature type="compositionally biased region" description="Polar residues" evidence="7">
    <location>
        <begin position="873"/>
        <end position="891"/>
    </location>
</feature>
<accession>A0A370PSQ0</accession>
<feature type="compositionally biased region" description="Polar residues" evidence="7">
    <location>
        <begin position="70"/>
        <end position="86"/>
    </location>
</feature>
<feature type="compositionally biased region" description="Polar residues" evidence="7">
    <location>
        <begin position="980"/>
        <end position="989"/>
    </location>
</feature>
<feature type="compositionally biased region" description="Polar residues" evidence="7">
    <location>
        <begin position="708"/>
        <end position="721"/>
    </location>
</feature>
<sequence>MMSDFSRLPARGSSSPAPPPPPPPAPVQQSHKYSNRAASALARFAQPFFSGSRPPSPHTAGSRADLSAGPRSTRSKSLPGASQTVTHKTGIPIAALDISPQRTHAVIGGKEILKTIRVSPDHSSEEFNLRNAIISYSSTHHGGSGLSARHKDQLTVRDVKWSHGEYDQIIATAVANGRIVVYDLRRTGLECCRFQGHSRQVHRLAFNPHHASWLLSGSQDSSIRMWDLRTASAERGVLVCGSLDLFHGNSDAVRDIRWSPTDGVMFATATDSGAIQLWDCRKSSAPLMRITAHDRPCFSVDWHPDGKHIVSGGTDRQVKVWDFSSSAERRQKPTFQFRTPQAVLNVRWRPPSWAREPEGSGDWQSSQVVTSYDKEDPRVHLWDLRRPHIPFREFDRYDAHATDLLWHSKDLLWTVGEAGAFTQTDIRYAPQIINQRPTCSVAWSPSGEVLAFAQKRPQRSTLGLSTNEFVGPQHEEHNSGEVLSQSPAEDVLDEPSFASIRHRHSKSSSVRPSKSLGSTPPGVGDLIPILPLEKVLSKIKTPEARQIGAVGCIPGATLDRDTFQYLASNYSSLLDGADAVRMDKLSSMLESLNHNAQCSEDASLLKLAQTWRIIKFAVVQELETRAREQRRNLDKGPRTMKKKSSKEGPVSEKPRVIEDGRQDKLKTRMFKGVVENEALKIPLTDSESASNMTTPLAQPLPDSPLGSLDSTTSHMTSLNDNTELKPLPPSVLSSNQGTMTSNDWSSMSDVDPQPVHQLQHRQSDASEDVSIPPDSLPSEPGRAPVLQDTADDQRSAPRAISGRADWHLKTLVSASKGTSEVDEYDQKMEDKKAAIRDYRIFPKKVLSLESPMVPIKPPGFHRHESSESFPMFSASTESSHPSKSMATSLSSAARLYEAHEDGDVGQEAATAEPSNSYVEVKESVPKATSVNEKETQGCETLEGIPDSEHIHLERPSSPPPLLKESRPLNVPSQEDEDSVHNNPTATGGTSELIGVTIPVSPDVTTNKPWSVEMLFKEAIRHYHSGNHVDIQSAAHLLQKLRILFKDCEKILPDEEAEYIFRAYNEQLVRQSMYIEAAELRLLCVPSYPAVYEYAQGDTFMNVFCFTCKRPYENPKSDNTRCHRCNTPQEPCAICMSLDPPPDWVAELSNASAYSTPDLTSEATSHALSSSHSSLKTEPIPQSELQHLDNLLSDPSQRPRPKGSTLWTWCQGCGHGGHLACISTWLNDVSISEGGCATPGCMHDCGPGPRREHNRSVLLEESKRRDTAGRKAGVGLIKRDTWTKGESRAVEKVRGMLGVGASAGSASTTATTATSGGPSGASTSTMSPKKIPDRCRFWRLGGRIITPDHYYTPPSPPPETAVVNPPDQTTTYLSALR</sequence>
<keyword evidence="5" id="KW-0862">Zinc</keyword>
<dbReference type="GO" id="GO:1904263">
    <property type="term" value="P:positive regulation of TORC1 signaling"/>
    <property type="evidence" value="ECO:0007669"/>
    <property type="project" value="TreeGrafter"/>
</dbReference>
<evidence type="ECO:0000256" key="4">
    <source>
        <dbReference type="ARBA" id="ARBA00022771"/>
    </source>
</evidence>
<feature type="region of interest" description="Disordered" evidence="7">
    <location>
        <begin position="1"/>
        <end position="86"/>
    </location>
</feature>
<dbReference type="InterPro" id="IPR001680">
    <property type="entry name" value="WD40_rpt"/>
</dbReference>
<dbReference type="Pfam" id="PF23609">
    <property type="entry name" value="Beta-prop_EIPR1"/>
    <property type="match status" value="1"/>
</dbReference>
<dbReference type="GO" id="GO:0005829">
    <property type="term" value="C:cytosol"/>
    <property type="evidence" value="ECO:0007669"/>
    <property type="project" value="TreeGrafter"/>
</dbReference>
<feature type="region of interest" description="Disordered" evidence="7">
    <location>
        <begin position="862"/>
        <end position="992"/>
    </location>
</feature>
<evidence type="ECO:0000256" key="2">
    <source>
        <dbReference type="ARBA" id="ARBA00022723"/>
    </source>
</evidence>
<dbReference type="InterPro" id="IPR020472">
    <property type="entry name" value="WD40_PAC1"/>
</dbReference>
<keyword evidence="10" id="KW-1185">Reference proteome</keyword>
<keyword evidence="3" id="KW-0677">Repeat</keyword>
<evidence type="ECO:0000313" key="9">
    <source>
        <dbReference type="EMBL" id="RDK45218.1"/>
    </source>
</evidence>
<feature type="compositionally biased region" description="Polar residues" evidence="7">
    <location>
        <begin position="685"/>
        <end position="696"/>
    </location>
</feature>
<feature type="domain" description="EIPR1-like beta-propeller" evidence="8">
    <location>
        <begin position="161"/>
        <end position="321"/>
    </location>
</feature>
<evidence type="ECO:0000313" key="10">
    <source>
        <dbReference type="Proteomes" id="UP000254937"/>
    </source>
</evidence>
<evidence type="ECO:0000259" key="8">
    <source>
        <dbReference type="Pfam" id="PF23609"/>
    </source>
</evidence>
<dbReference type="PANTHER" id="PTHR46200">
    <property type="entry name" value="GATOR COMPLEX PROTEIN WDR24"/>
    <property type="match status" value="1"/>
</dbReference>
<dbReference type="InterPro" id="IPR019775">
    <property type="entry name" value="WD40_repeat_CS"/>
</dbReference>
<feature type="region of interest" description="Disordered" evidence="7">
    <location>
        <begin position="1300"/>
        <end position="1329"/>
    </location>
</feature>
<feature type="region of interest" description="Disordered" evidence="7">
    <location>
        <begin position="1349"/>
        <end position="1376"/>
    </location>
</feature>
<dbReference type="SUPFAM" id="SSF50978">
    <property type="entry name" value="WD40 repeat-like"/>
    <property type="match status" value="1"/>
</dbReference>
<feature type="compositionally biased region" description="Pro residues" evidence="7">
    <location>
        <begin position="16"/>
        <end position="26"/>
    </location>
</feature>
<proteinExistence type="predicted"/>
<feature type="compositionally biased region" description="Low complexity" evidence="7">
    <location>
        <begin position="1300"/>
        <end position="1324"/>
    </location>
</feature>
<dbReference type="Gene3D" id="2.130.10.10">
    <property type="entry name" value="YVTN repeat-like/Quinoprotein amine dehydrogenase"/>
    <property type="match status" value="2"/>
</dbReference>
<organism evidence="9 10">
    <name type="scientific">Aspergillus phoenicis ATCC 13157</name>
    <dbReference type="NCBI Taxonomy" id="1353007"/>
    <lineage>
        <taxon>Eukaryota</taxon>
        <taxon>Fungi</taxon>
        <taxon>Dikarya</taxon>
        <taxon>Ascomycota</taxon>
        <taxon>Pezizomycotina</taxon>
        <taxon>Eurotiomycetes</taxon>
        <taxon>Eurotiomycetidae</taxon>
        <taxon>Eurotiales</taxon>
        <taxon>Aspergillaceae</taxon>
        <taxon>Aspergillus</taxon>
    </lineage>
</organism>
<evidence type="ECO:0000256" key="6">
    <source>
        <dbReference type="PROSITE-ProRule" id="PRU00221"/>
    </source>
</evidence>
<dbReference type="GO" id="GO:0016239">
    <property type="term" value="P:positive regulation of macroautophagy"/>
    <property type="evidence" value="ECO:0007669"/>
    <property type="project" value="TreeGrafter"/>
</dbReference>
<dbReference type="SMART" id="SM00320">
    <property type="entry name" value="WD40"/>
    <property type="match status" value="4"/>
</dbReference>
<dbReference type="GO" id="GO:0005774">
    <property type="term" value="C:vacuolar membrane"/>
    <property type="evidence" value="ECO:0007669"/>
    <property type="project" value="TreeGrafter"/>
</dbReference>
<feature type="region of interest" description="Disordered" evidence="7">
    <location>
        <begin position="469"/>
        <end position="488"/>
    </location>
</feature>
<dbReference type="EMBL" id="KZ851848">
    <property type="protein sequence ID" value="RDK45218.1"/>
    <property type="molecule type" value="Genomic_DNA"/>
</dbReference>
<dbReference type="InterPro" id="IPR015943">
    <property type="entry name" value="WD40/YVTN_repeat-like_dom_sf"/>
</dbReference>
<dbReference type="GO" id="GO:0008270">
    <property type="term" value="F:zinc ion binding"/>
    <property type="evidence" value="ECO:0007669"/>
    <property type="project" value="UniProtKB-KW"/>
</dbReference>